<dbReference type="PROSITE" id="PS50931">
    <property type="entry name" value="HTH_LYSR"/>
    <property type="match status" value="1"/>
</dbReference>
<evidence type="ECO:0000256" key="3">
    <source>
        <dbReference type="ARBA" id="ARBA00023125"/>
    </source>
</evidence>
<dbReference type="Gene3D" id="3.40.190.10">
    <property type="entry name" value="Periplasmic binding protein-like II"/>
    <property type="match status" value="2"/>
</dbReference>
<keyword evidence="7" id="KW-1185">Reference proteome</keyword>
<accession>A0A0H2MGB1</accession>
<sequence>MNPNLESDLLRTFVAIAETKNFTRASEIVGRTQSAVSIQMKKLEEIVDGKLFDRGPRGVTLTSSGEQLVKDAKRILSLLDQAAASLQSDPLNGTVRIGIPEEYGGTFLPCVLSRFAKTHPQAEVTVRCAQSAALNTGLEKGELDLVVLHEEATKIGGEILLNNPVVWITSDTYRQHECVPMPVAVYDSGCWWRDWALACLEQQKKDYKISYISSSTFGLQAAVSSGIAVGILAQSQIPPDCRELTPEEGFPRLQGTNIVLRQRVQHECSTKSGMAQAIRDAFQASRA</sequence>
<dbReference type="Pfam" id="PF03466">
    <property type="entry name" value="LysR_substrate"/>
    <property type="match status" value="1"/>
</dbReference>
<evidence type="ECO:0000313" key="7">
    <source>
        <dbReference type="Proteomes" id="UP000035444"/>
    </source>
</evidence>
<dbReference type="FunFam" id="1.10.10.10:FF:000001">
    <property type="entry name" value="LysR family transcriptional regulator"/>
    <property type="match status" value="1"/>
</dbReference>
<evidence type="ECO:0000256" key="2">
    <source>
        <dbReference type="ARBA" id="ARBA00023015"/>
    </source>
</evidence>
<evidence type="ECO:0000256" key="1">
    <source>
        <dbReference type="ARBA" id="ARBA00009437"/>
    </source>
</evidence>
<dbReference type="RefSeq" id="WP_047762929.1">
    <property type="nucleotide sequence ID" value="NZ_LAQL01000003.1"/>
</dbReference>
<dbReference type="PATRIC" id="fig|1489064.4.peg.2071"/>
<dbReference type="Pfam" id="PF00126">
    <property type="entry name" value="HTH_1"/>
    <property type="match status" value="1"/>
</dbReference>
<dbReference type="InterPro" id="IPR036390">
    <property type="entry name" value="WH_DNA-bd_sf"/>
</dbReference>
<reference evidence="6 7" key="1">
    <citation type="submission" date="2015-03" db="EMBL/GenBank/DDBJ databases">
        <title>Genome Sequence of Kiloniella spongiae MEBiC09566, isolated from a marine sponge.</title>
        <authorList>
            <person name="Shao Z."/>
            <person name="Wang L."/>
            <person name="Li X."/>
        </authorList>
    </citation>
    <scope>NUCLEOTIDE SEQUENCE [LARGE SCALE GENOMIC DNA]</scope>
    <source>
        <strain evidence="6 7">MEBiC09566</strain>
    </source>
</reference>
<feature type="domain" description="HTH lysR-type" evidence="5">
    <location>
        <begin position="5"/>
        <end position="62"/>
    </location>
</feature>
<name>A0A0H2MGB1_9PROT</name>
<dbReference type="PANTHER" id="PTHR30579:SF7">
    <property type="entry name" value="HTH-TYPE TRANSCRIPTIONAL REGULATOR LRHA-RELATED"/>
    <property type="match status" value="1"/>
</dbReference>
<gene>
    <name evidence="6" type="ORF">WH96_04405</name>
</gene>
<evidence type="ECO:0000313" key="6">
    <source>
        <dbReference type="EMBL" id="KLN61594.1"/>
    </source>
</evidence>
<dbReference type="OrthoDB" id="8097684at2"/>
<dbReference type="InterPro" id="IPR005119">
    <property type="entry name" value="LysR_subst-bd"/>
</dbReference>
<keyword evidence="2" id="KW-0805">Transcription regulation</keyword>
<evidence type="ECO:0000256" key="4">
    <source>
        <dbReference type="ARBA" id="ARBA00023163"/>
    </source>
</evidence>
<evidence type="ECO:0000259" key="5">
    <source>
        <dbReference type="PROSITE" id="PS50931"/>
    </source>
</evidence>
<dbReference type="Gene3D" id="1.10.10.10">
    <property type="entry name" value="Winged helix-like DNA-binding domain superfamily/Winged helix DNA-binding domain"/>
    <property type="match status" value="1"/>
</dbReference>
<proteinExistence type="inferred from homology"/>
<organism evidence="6 7">
    <name type="scientific">Kiloniella spongiae</name>
    <dbReference type="NCBI Taxonomy" id="1489064"/>
    <lineage>
        <taxon>Bacteria</taxon>
        <taxon>Pseudomonadati</taxon>
        <taxon>Pseudomonadota</taxon>
        <taxon>Alphaproteobacteria</taxon>
        <taxon>Rhodospirillales</taxon>
        <taxon>Kiloniellaceae</taxon>
        <taxon>Kiloniella</taxon>
    </lineage>
</organism>
<protein>
    <recommendedName>
        <fullName evidence="5">HTH lysR-type domain-containing protein</fullName>
    </recommendedName>
</protein>
<comment type="similarity">
    <text evidence="1">Belongs to the LysR transcriptional regulatory family.</text>
</comment>
<dbReference type="EMBL" id="LAQL01000003">
    <property type="protein sequence ID" value="KLN61594.1"/>
    <property type="molecule type" value="Genomic_DNA"/>
</dbReference>
<dbReference type="InterPro" id="IPR000847">
    <property type="entry name" value="LysR_HTH_N"/>
</dbReference>
<comment type="caution">
    <text evidence="6">The sequence shown here is derived from an EMBL/GenBank/DDBJ whole genome shotgun (WGS) entry which is preliminary data.</text>
</comment>
<keyword evidence="3" id="KW-0238">DNA-binding</keyword>
<keyword evidence="4" id="KW-0804">Transcription</keyword>
<dbReference type="SUPFAM" id="SSF53850">
    <property type="entry name" value="Periplasmic binding protein-like II"/>
    <property type="match status" value="1"/>
</dbReference>
<dbReference type="GO" id="GO:0003700">
    <property type="term" value="F:DNA-binding transcription factor activity"/>
    <property type="evidence" value="ECO:0007669"/>
    <property type="project" value="InterPro"/>
</dbReference>
<dbReference type="GO" id="GO:0003677">
    <property type="term" value="F:DNA binding"/>
    <property type="evidence" value="ECO:0007669"/>
    <property type="project" value="UniProtKB-KW"/>
</dbReference>
<dbReference type="STRING" id="1489064.WH96_04405"/>
<dbReference type="Proteomes" id="UP000035444">
    <property type="component" value="Unassembled WGS sequence"/>
</dbReference>
<dbReference type="InterPro" id="IPR050176">
    <property type="entry name" value="LTTR"/>
</dbReference>
<dbReference type="PANTHER" id="PTHR30579">
    <property type="entry name" value="TRANSCRIPTIONAL REGULATOR"/>
    <property type="match status" value="1"/>
</dbReference>
<dbReference type="InterPro" id="IPR036388">
    <property type="entry name" value="WH-like_DNA-bd_sf"/>
</dbReference>
<dbReference type="SUPFAM" id="SSF46785">
    <property type="entry name" value="Winged helix' DNA-binding domain"/>
    <property type="match status" value="1"/>
</dbReference>
<dbReference type="AlphaFoldDB" id="A0A0H2MGB1"/>